<sequence>MALGSRDLNFVIAVIMFKEFLFKRITRCVVHSYISKPNSYTKYIYTSIFRLMVARTFSFIGFSNFFCYFISNGM</sequence>
<keyword evidence="1" id="KW-1133">Transmembrane helix</keyword>
<protein>
    <submittedName>
        <fullName evidence="2">Uncharacterized protein</fullName>
    </submittedName>
</protein>
<dbReference type="AlphaFoldDB" id="H8ZAT5"/>
<evidence type="ECO:0000313" key="2">
    <source>
        <dbReference type="EMBL" id="EHY65988.1"/>
    </source>
</evidence>
<proteinExistence type="predicted"/>
<reference evidence="2" key="1">
    <citation type="submission" date="2011-03" db="EMBL/GenBank/DDBJ databases">
        <title>The Genome Sequence of Nematocida sp1 strain ERTm2.</title>
        <authorList>
            <consortium name="The Broad Institute Genome Sequencing Platform"/>
            <consortium name="The Broad Institute Genome Sequencing Center for Infectious Disease"/>
            <person name="Cuomo C."/>
            <person name="Troemel E."/>
            <person name="Young S.K."/>
            <person name="Zeng Q."/>
            <person name="Gargeya S."/>
            <person name="Fitzgerald M."/>
            <person name="Haas B."/>
            <person name="Abouelleil A."/>
            <person name="Alvarado L."/>
            <person name="Arachchi H.M."/>
            <person name="Berlin A."/>
            <person name="Brown A."/>
            <person name="Chapman S.B."/>
            <person name="Chen Z."/>
            <person name="Dunbar C."/>
            <person name="Freedman E."/>
            <person name="Gearin G."/>
            <person name="Gellesch M."/>
            <person name="Goldberg J."/>
            <person name="Griggs A."/>
            <person name="Gujja S."/>
            <person name="Heilman E.R."/>
            <person name="Heiman D."/>
            <person name="Howarth C."/>
            <person name="Larson L."/>
            <person name="Lui A."/>
            <person name="MacDonald P.J.P."/>
            <person name="Mehta T."/>
            <person name="Montmayeur A."/>
            <person name="Murphy C."/>
            <person name="Neiman D."/>
            <person name="Pearson M."/>
            <person name="Priest M."/>
            <person name="Roberts A."/>
            <person name="Saif S."/>
            <person name="Shea T."/>
            <person name="Shenoy N."/>
            <person name="Sisk P."/>
            <person name="Stolte C."/>
            <person name="Sykes S."/>
            <person name="White J."/>
            <person name="Yandava C."/>
            <person name="Wortman J."/>
            <person name="Nusbaum C."/>
            <person name="Birren B."/>
        </authorList>
    </citation>
    <scope>NUCLEOTIDE SEQUENCE</scope>
    <source>
        <strain evidence="2">ERTm2</strain>
    </source>
</reference>
<evidence type="ECO:0000256" key="1">
    <source>
        <dbReference type="SAM" id="Phobius"/>
    </source>
</evidence>
<dbReference type="HOGENOM" id="CLU_2688374_0_0_1"/>
<feature type="transmembrane region" description="Helical" evidence="1">
    <location>
        <begin position="52"/>
        <end position="71"/>
    </location>
</feature>
<keyword evidence="1" id="KW-0812">Transmembrane</keyword>
<accession>H8ZAT5</accession>
<name>H8ZAT5_NEMA1</name>
<dbReference type="Proteomes" id="UP000005622">
    <property type="component" value="Unassembled WGS sequence"/>
</dbReference>
<organism evidence="2">
    <name type="scientific">Nematocida ausubeli (strain ATCC PRA-371 / ERTm2)</name>
    <name type="common">Nematode killer fungus</name>
    <dbReference type="NCBI Taxonomy" id="1913371"/>
    <lineage>
        <taxon>Eukaryota</taxon>
        <taxon>Fungi</taxon>
        <taxon>Fungi incertae sedis</taxon>
        <taxon>Microsporidia</taxon>
        <taxon>Nematocida</taxon>
    </lineage>
</organism>
<gene>
    <name evidence="2" type="ORF">NERG_00684</name>
</gene>
<keyword evidence="1" id="KW-0472">Membrane</keyword>
<dbReference type="EMBL" id="JH604634">
    <property type="protein sequence ID" value="EHY65988.1"/>
    <property type="molecule type" value="Genomic_DNA"/>
</dbReference>